<dbReference type="CDD" id="cd00038">
    <property type="entry name" value="CAP_ED"/>
    <property type="match status" value="2"/>
</dbReference>
<sequence>MNDTTLEEICGYLKPKIFEENEMVVEAGQPLNAMLIIIAGSMQAYRPIRDAGDAHPSTSFVTLNKYMFVGEQLLDWAAKTITFDDQPVLMKTIRCSGKVKAFALTVDDLKTLVLKIFPKSTDGIVKIAATKIQEKLKAIFSWMETNGIPDYVAINIVHGFSKRKLKEKTDAEVDVNYVFSVLEEYGTRIMRRHFCMETLKKVKELQHMNDRELGMICDHLKPKVFEENAKVVEVGEPLNAMLYIIAGSMQADLSITDAGETAPSTSFDTLEKGMFVGEQLLYWAMKTEAFDDQPASFKTIRCTTKVEAFALTVDDLKTLVLSGDIFPMKSKAGILKIVADPKIREKVEAIFLWMAINNISDDVAIDIMHGFSQNKLKENIDAEVDVNYVFSVLDECGRSIMRRHFCMETLKKPIESGPVINKNHIVLVATMRNMRGGGLLLDRMNGIETAFSSALK</sequence>
<keyword evidence="1" id="KW-1071">Ligand-gated ion channel</keyword>
<reference evidence="4 5" key="1">
    <citation type="submission" date="2020-05" db="EMBL/GenBank/DDBJ databases">
        <authorList>
            <person name="Campoy J."/>
            <person name="Schneeberger K."/>
            <person name="Spophaly S."/>
        </authorList>
    </citation>
    <scope>NUCLEOTIDE SEQUENCE [LARGE SCALE GENOMIC DNA]</scope>
    <source>
        <strain evidence="4">PruArmRojPasFocal</strain>
    </source>
</reference>
<keyword evidence="2" id="KW-0407">Ion channel</keyword>
<feature type="domain" description="Cyclic nucleotide-binding" evidence="3">
    <location>
        <begin position="204"/>
        <end position="320"/>
    </location>
</feature>
<evidence type="ECO:0000256" key="2">
    <source>
        <dbReference type="ARBA" id="ARBA00023303"/>
    </source>
</evidence>
<dbReference type="InterPro" id="IPR000595">
    <property type="entry name" value="cNMP-bd_dom"/>
</dbReference>
<dbReference type="SMART" id="SM00100">
    <property type="entry name" value="cNMP"/>
    <property type="match status" value="2"/>
</dbReference>
<evidence type="ECO:0000313" key="5">
    <source>
        <dbReference type="Proteomes" id="UP000507222"/>
    </source>
</evidence>
<protein>
    <recommendedName>
        <fullName evidence="3">Cyclic nucleotide-binding domain-containing protein</fullName>
    </recommendedName>
</protein>
<dbReference type="InterPro" id="IPR014710">
    <property type="entry name" value="RmlC-like_jellyroll"/>
</dbReference>
<accession>A0A6J5UJI6</accession>
<dbReference type="PANTHER" id="PTHR45651">
    <property type="entry name" value="CYCLIC NUCLEOTIDE-GATED ION CHANNEL 15-RELATED-RELATED"/>
    <property type="match status" value="1"/>
</dbReference>
<organism evidence="4 5">
    <name type="scientific">Prunus armeniaca</name>
    <name type="common">Apricot</name>
    <name type="synonym">Armeniaca vulgaris</name>
    <dbReference type="NCBI Taxonomy" id="36596"/>
    <lineage>
        <taxon>Eukaryota</taxon>
        <taxon>Viridiplantae</taxon>
        <taxon>Streptophyta</taxon>
        <taxon>Embryophyta</taxon>
        <taxon>Tracheophyta</taxon>
        <taxon>Spermatophyta</taxon>
        <taxon>Magnoliopsida</taxon>
        <taxon>eudicotyledons</taxon>
        <taxon>Gunneridae</taxon>
        <taxon>Pentapetalae</taxon>
        <taxon>rosids</taxon>
        <taxon>fabids</taxon>
        <taxon>Rosales</taxon>
        <taxon>Rosaceae</taxon>
        <taxon>Amygdaloideae</taxon>
        <taxon>Amygdaleae</taxon>
        <taxon>Prunus</taxon>
    </lineage>
</organism>
<dbReference type="SUPFAM" id="SSF51206">
    <property type="entry name" value="cAMP-binding domain-like"/>
    <property type="match status" value="2"/>
</dbReference>
<keyword evidence="1" id="KW-0406">Ion transport</keyword>
<dbReference type="PANTHER" id="PTHR45651:SF68">
    <property type="entry name" value="ION TRANSPORT DOMAIN-CONTAINING PROTEIN"/>
    <property type="match status" value="1"/>
</dbReference>
<dbReference type="AlphaFoldDB" id="A0A6J5UJI6"/>
<evidence type="ECO:0000256" key="1">
    <source>
        <dbReference type="ARBA" id="ARBA00023286"/>
    </source>
</evidence>
<keyword evidence="1" id="KW-0813">Transport</keyword>
<evidence type="ECO:0000259" key="3">
    <source>
        <dbReference type="PROSITE" id="PS50042"/>
    </source>
</evidence>
<name>A0A6J5UJI6_PRUAR</name>
<proteinExistence type="predicted"/>
<dbReference type="Gene3D" id="2.60.120.10">
    <property type="entry name" value="Jelly Rolls"/>
    <property type="match status" value="2"/>
</dbReference>
<feature type="domain" description="Cyclic nucleotide-binding" evidence="3">
    <location>
        <begin position="1"/>
        <end position="74"/>
    </location>
</feature>
<gene>
    <name evidence="4" type="ORF">CURHAP_LOCUS25939</name>
</gene>
<dbReference type="GO" id="GO:0016020">
    <property type="term" value="C:membrane"/>
    <property type="evidence" value="ECO:0007669"/>
    <property type="project" value="UniProtKB-SubCell"/>
</dbReference>
<dbReference type="Proteomes" id="UP000507222">
    <property type="component" value="Unassembled WGS sequence"/>
</dbReference>
<dbReference type="PROSITE" id="PS50042">
    <property type="entry name" value="CNMP_BINDING_3"/>
    <property type="match status" value="2"/>
</dbReference>
<dbReference type="GO" id="GO:0034220">
    <property type="term" value="P:monoatomic ion transmembrane transport"/>
    <property type="evidence" value="ECO:0007669"/>
    <property type="project" value="UniProtKB-KW"/>
</dbReference>
<evidence type="ECO:0000313" key="4">
    <source>
        <dbReference type="EMBL" id="CAB4276710.1"/>
    </source>
</evidence>
<dbReference type="EMBL" id="CAEKDK010000004">
    <property type="protein sequence ID" value="CAB4276710.1"/>
    <property type="molecule type" value="Genomic_DNA"/>
</dbReference>
<dbReference type="InterPro" id="IPR018490">
    <property type="entry name" value="cNMP-bd_dom_sf"/>
</dbReference>